<dbReference type="Pfam" id="PF00884">
    <property type="entry name" value="Sulfatase"/>
    <property type="match status" value="1"/>
</dbReference>
<proteinExistence type="predicted"/>
<name>A0A846ZLV1_9GAMM</name>
<feature type="transmembrane region" description="Helical" evidence="7">
    <location>
        <begin position="63"/>
        <end position="80"/>
    </location>
</feature>
<feature type="region of interest" description="Disordered" evidence="6">
    <location>
        <begin position="624"/>
        <end position="657"/>
    </location>
</feature>
<dbReference type="Gene3D" id="3.40.720.10">
    <property type="entry name" value="Alkaline Phosphatase, subunit A"/>
    <property type="match status" value="1"/>
</dbReference>
<feature type="transmembrane region" description="Helical" evidence="7">
    <location>
        <begin position="140"/>
        <end position="159"/>
    </location>
</feature>
<dbReference type="SUPFAM" id="SSF53649">
    <property type="entry name" value="Alkaline phosphatase-like"/>
    <property type="match status" value="1"/>
</dbReference>
<dbReference type="RefSeq" id="WP_168608812.1">
    <property type="nucleotide sequence ID" value="NZ_JAAZQD010000002.1"/>
</dbReference>
<sequence length="657" mass="71507">MTHSVHIKPLAQWSPWSKAGLLVVLSALFVLATSLLDGGAGVAPRALWSSPAWAHWWAAPWRMIANALPGLLLALFLLVLMRKALLAFVLALGAEALVFGVNALKVANLGSPLMPADFQMVGQMGDGGGELLSGYLPHSAWPYLLILGGIVLLAALIRYEPRLLQRRSRHRLAGGMIAFALLGTLALGLSSWSVVYSRGTLGMQPWSAKATAKHTGLISSLMLFRLQYSAEKDKPNVGDALQMMASYDPAIQRAKSADNAAADNDGKPDIVVILSESFFDPTILNGYPQGTDFMPNLRRLARHGVSGEMHSPTFGGGTIRTEFEVLTGLPLRYFPDIQFPYLQIHSKTIPGIVRLLKQHGYETLAVHGNDPGFWNRSTAFKALGFDRFVSQNDFPPNDAVHDGKYMSDKSFTDELLRQLPADGPPRFVLGISIEAHGPYNQDFGIDTKVRDAIPVPPTVTGQAKVELQNYIYHIRHADQQLGRLADTLAQRKRPTLIVFFGDHLPAIVPAFQQAGFRNGQGFLVQTVPYLLIDTSRLKTGKPVEKNVAAWELPGMLLARTAIHDNYFALTQLVAPKLAALTRAPDAPKPDEDADQKQLDKGMTNIARLRLKGKLDDALWAKAATMASPSTPSEHARTAADTMPNAQPQAATPSVSSP</sequence>
<feature type="compositionally biased region" description="Polar residues" evidence="6">
    <location>
        <begin position="643"/>
        <end position="657"/>
    </location>
</feature>
<dbReference type="InterPro" id="IPR050448">
    <property type="entry name" value="OpgB/LTA_synthase_biosynth"/>
</dbReference>
<evidence type="ECO:0000256" key="2">
    <source>
        <dbReference type="ARBA" id="ARBA00022475"/>
    </source>
</evidence>
<dbReference type="CDD" id="cd16015">
    <property type="entry name" value="LTA_synthase"/>
    <property type="match status" value="1"/>
</dbReference>
<protein>
    <submittedName>
        <fullName evidence="9">LTA synthase family protein</fullName>
    </submittedName>
</protein>
<feature type="transmembrane region" description="Helical" evidence="7">
    <location>
        <begin position="85"/>
        <end position="104"/>
    </location>
</feature>
<dbReference type="PANTHER" id="PTHR47371">
    <property type="entry name" value="LIPOTEICHOIC ACID SYNTHASE"/>
    <property type="match status" value="1"/>
</dbReference>
<comment type="caution">
    <text evidence="9">The sequence shown here is derived from an EMBL/GenBank/DDBJ whole genome shotgun (WGS) entry which is preliminary data.</text>
</comment>
<dbReference type="AlphaFoldDB" id="A0A846ZLV1"/>
<dbReference type="Proteomes" id="UP000541636">
    <property type="component" value="Unassembled WGS sequence"/>
</dbReference>
<reference evidence="9 10" key="1">
    <citation type="journal article" date="2017" name="Int. J. Syst. Evol. Microbiol.">
        <title>Oleiagrimonas citrea sp. nov., a marine bacterium isolated from tidal flat sediment and emended description of the genus Oleiagrimonas Fang et al. 2015 and Oleiagrimonas soli.</title>
        <authorList>
            <person name="Yang S.H."/>
            <person name="Seo H.S."/>
            <person name="Seong C.N."/>
            <person name="Kwon K.K."/>
        </authorList>
    </citation>
    <scope>NUCLEOTIDE SEQUENCE [LARGE SCALE GENOMIC DNA]</scope>
    <source>
        <strain evidence="9 10">MEBiC09124</strain>
    </source>
</reference>
<dbReference type="InterPro" id="IPR000917">
    <property type="entry name" value="Sulfatase_N"/>
</dbReference>
<accession>A0A846ZLV1</accession>
<keyword evidence="5 7" id="KW-0472">Membrane</keyword>
<organism evidence="9 10">
    <name type="scientific">Oleiagrimonas citrea</name>
    <dbReference type="NCBI Taxonomy" id="1665687"/>
    <lineage>
        <taxon>Bacteria</taxon>
        <taxon>Pseudomonadati</taxon>
        <taxon>Pseudomonadota</taxon>
        <taxon>Gammaproteobacteria</taxon>
        <taxon>Lysobacterales</taxon>
        <taxon>Rhodanobacteraceae</taxon>
        <taxon>Oleiagrimonas</taxon>
    </lineage>
</organism>
<dbReference type="InterPro" id="IPR017850">
    <property type="entry name" value="Alkaline_phosphatase_core_sf"/>
</dbReference>
<evidence type="ECO:0000256" key="3">
    <source>
        <dbReference type="ARBA" id="ARBA00022692"/>
    </source>
</evidence>
<evidence type="ECO:0000256" key="5">
    <source>
        <dbReference type="ARBA" id="ARBA00023136"/>
    </source>
</evidence>
<keyword evidence="4 7" id="KW-1133">Transmembrane helix</keyword>
<evidence type="ECO:0000313" key="9">
    <source>
        <dbReference type="EMBL" id="NKZ38520.1"/>
    </source>
</evidence>
<dbReference type="GO" id="GO:0005886">
    <property type="term" value="C:plasma membrane"/>
    <property type="evidence" value="ECO:0007669"/>
    <property type="project" value="UniProtKB-SubCell"/>
</dbReference>
<evidence type="ECO:0000256" key="6">
    <source>
        <dbReference type="SAM" id="MobiDB-lite"/>
    </source>
</evidence>
<evidence type="ECO:0000256" key="1">
    <source>
        <dbReference type="ARBA" id="ARBA00004651"/>
    </source>
</evidence>
<evidence type="ECO:0000256" key="4">
    <source>
        <dbReference type="ARBA" id="ARBA00022989"/>
    </source>
</evidence>
<keyword evidence="3 7" id="KW-0812">Transmembrane</keyword>
<feature type="transmembrane region" description="Helical" evidence="7">
    <location>
        <begin position="21"/>
        <end position="43"/>
    </location>
</feature>
<dbReference type="PANTHER" id="PTHR47371:SF3">
    <property type="entry name" value="PHOSPHOGLYCEROL TRANSFERASE I"/>
    <property type="match status" value="1"/>
</dbReference>
<evidence type="ECO:0000313" key="10">
    <source>
        <dbReference type="Proteomes" id="UP000541636"/>
    </source>
</evidence>
<comment type="subcellular location">
    <subcellularLocation>
        <location evidence="1">Cell membrane</location>
        <topology evidence="1">Multi-pass membrane protein</topology>
    </subcellularLocation>
</comment>
<gene>
    <name evidence="9" type="ORF">HF690_06050</name>
</gene>
<feature type="domain" description="Sulfatase N-terminal" evidence="8">
    <location>
        <begin position="268"/>
        <end position="513"/>
    </location>
</feature>
<feature type="transmembrane region" description="Helical" evidence="7">
    <location>
        <begin position="171"/>
        <end position="195"/>
    </location>
</feature>
<evidence type="ECO:0000259" key="8">
    <source>
        <dbReference type="Pfam" id="PF00884"/>
    </source>
</evidence>
<keyword evidence="10" id="KW-1185">Reference proteome</keyword>
<keyword evidence="2" id="KW-1003">Cell membrane</keyword>
<evidence type="ECO:0000256" key="7">
    <source>
        <dbReference type="SAM" id="Phobius"/>
    </source>
</evidence>
<dbReference type="EMBL" id="JAAZQD010000002">
    <property type="protein sequence ID" value="NKZ38520.1"/>
    <property type="molecule type" value="Genomic_DNA"/>
</dbReference>